<name>A0A0U9HK87_9FIRM</name>
<evidence type="ECO:0000256" key="2">
    <source>
        <dbReference type="ARBA" id="ARBA00022553"/>
    </source>
</evidence>
<keyword evidence="5 9" id="KW-0238">DNA-binding</keyword>
<dbReference type="InterPro" id="IPR011006">
    <property type="entry name" value="CheY-like_superfamily"/>
</dbReference>
<dbReference type="InterPro" id="IPR001789">
    <property type="entry name" value="Sig_transdc_resp-reg_receiver"/>
</dbReference>
<gene>
    <name evidence="12" type="ORF">TSYNT_935</name>
</gene>
<evidence type="ECO:0000256" key="7">
    <source>
        <dbReference type="ARBA" id="ARBA00024867"/>
    </source>
</evidence>
<dbReference type="Pfam" id="PF00072">
    <property type="entry name" value="Response_reg"/>
    <property type="match status" value="1"/>
</dbReference>
<dbReference type="STRING" id="224999.GCA_001485475_01824"/>
<comment type="function">
    <text evidence="7">May play the central regulatory role in sporulation. It may be an element of the effector pathway responsible for the activation of sporulation genes in response to nutritional stress. Spo0A may act in concert with spo0H (a sigma factor) to control the expression of some genes that are critical to the sporulation process.</text>
</comment>
<evidence type="ECO:0000313" key="12">
    <source>
        <dbReference type="EMBL" id="GAQ25788.1"/>
    </source>
</evidence>
<protein>
    <recommendedName>
        <fullName evidence="1">Stage 0 sporulation protein A homolog</fullName>
    </recommendedName>
</protein>
<dbReference type="Gene3D" id="1.10.10.10">
    <property type="entry name" value="Winged helix-like DNA-binding domain superfamily/Winged helix DNA-binding domain"/>
    <property type="match status" value="1"/>
</dbReference>
<feature type="modified residue" description="4-aspartylphosphate" evidence="8">
    <location>
        <position position="56"/>
    </location>
</feature>
<dbReference type="SUPFAM" id="SSF46894">
    <property type="entry name" value="C-terminal effector domain of the bipartite response regulators"/>
    <property type="match status" value="1"/>
</dbReference>
<evidence type="ECO:0000259" key="11">
    <source>
        <dbReference type="PROSITE" id="PS51755"/>
    </source>
</evidence>
<evidence type="ECO:0000256" key="4">
    <source>
        <dbReference type="ARBA" id="ARBA00023015"/>
    </source>
</evidence>
<evidence type="ECO:0000259" key="10">
    <source>
        <dbReference type="PROSITE" id="PS50110"/>
    </source>
</evidence>
<organism evidence="12">
    <name type="scientific">Tepidanaerobacter syntrophicus</name>
    <dbReference type="NCBI Taxonomy" id="224999"/>
    <lineage>
        <taxon>Bacteria</taxon>
        <taxon>Bacillati</taxon>
        <taxon>Bacillota</taxon>
        <taxon>Clostridia</taxon>
        <taxon>Thermosediminibacterales</taxon>
        <taxon>Tepidanaerobacteraceae</taxon>
        <taxon>Tepidanaerobacter</taxon>
    </lineage>
</organism>
<evidence type="ECO:0000313" key="13">
    <source>
        <dbReference type="Proteomes" id="UP000062160"/>
    </source>
</evidence>
<dbReference type="InterPro" id="IPR036388">
    <property type="entry name" value="WH-like_DNA-bd_sf"/>
</dbReference>
<feature type="domain" description="Response regulatory" evidence="10">
    <location>
        <begin position="7"/>
        <end position="123"/>
    </location>
</feature>
<sequence>MENSEKAVLVVDDEKNIRELIKFNLKSRGYKTVEAADGQEALDIAKNDNPLLIILDIMLPKIDGLKVCRILKEDPRTRKIPIIMLTALDDEVDKIVGLELGADDYITKPFSPRELVARVGAVMRRVEEQDSDSLPVNNPDLIIDDLKYEAVLYGKKLDLTLKEFELLKLLASNPFNVFSRQQLLEQVWGYDYMGDTRTVDVHVCNLRKKIEEADTGSKYSIDTIRGIGYRFSVKE</sequence>
<dbReference type="Gene3D" id="3.40.50.2300">
    <property type="match status" value="1"/>
</dbReference>
<dbReference type="PANTHER" id="PTHR48111:SF40">
    <property type="entry name" value="PHOSPHATE REGULON TRANSCRIPTIONAL REGULATORY PROTEIN PHOB"/>
    <property type="match status" value="1"/>
</dbReference>
<dbReference type="RefSeq" id="WP_059033327.1">
    <property type="nucleotide sequence ID" value="NZ_BSDN01000013.1"/>
</dbReference>
<evidence type="ECO:0000256" key="3">
    <source>
        <dbReference type="ARBA" id="ARBA00023012"/>
    </source>
</evidence>
<feature type="domain" description="OmpR/PhoB-type" evidence="11">
    <location>
        <begin position="131"/>
        <end position="233"/>
    </location>
</feature>
<dbReference type="CDD" id="cd00383">
    <property type="entry name" value="trans_reg_C"/>
    <property type="match status" value="1"/>
</dbReference>
<dbReference type="InterPro" id="IPR001867">
    <property type="entry name" value="OmpR/PhoB-type_DNA-bd"/>
</dbReference>
<dbReference type="PROSITE" id="PS51755">
    <property type="entry name" value="OMPR_PHOB"/>
    <property type="match status" value="1"/>
</dbReference>
<dbReference type="GO" id="GO:0000976">
    <property type="term" value="F:transcription cis-regulatory region binding"/>
    <property type="evidence" value="ECO:0007669"/>
    <property type="project" value="TreeGrafter"/>
</dbReference>
<dbReference type="InterPro" id="IPR039420">
    <property type="entry name" value="WalR-like"/>
</dbReference>
<evidence type="ECO:0000256" key="9">
    <source>
        <dbReference type="PROSITE-ProRule" id="PRU01091"/>
    </source>
</evidence>
<dbReference type="InterPro" id="IPR016032">
    <property type="entry name" value="Sig_transdc_resp-reg_C-effctor"/>
</dbReference>
<keyword evidence="2 8" id="KW-0597">Phosphoprotein</keyword>
<dbReference type="PROSITE" id="PS50110">
    <property type="entry name" value="RESPONSE_REGULATORY"/>
    <property type="match status" value="1"/>
</dbReference>
<dbReference type="SMART" id="SM00448">
    <property type="entry name" value="REC"/>
    <property type="match status" value="1"/>
</dbReference>
<dbReference type="Proteomes" id="UP000062160">
    <property type="component" value="Unassembled WGS sequence"/>
</dbReference>
<dbReference type="GO" id="GO:0000156">
    <property type="term" value="F:phosphorelay response regulator activity"/>
    <property type="evidence" value="ECO:0007669"/>
    <property type="project" value="TreeGrafter"/>
</dbReference>
<proteinExistence type="predicted"/>
<keyword evidence="6" id="KW-0804">Transcription</keyword>
<dbReference type="OrthoDB" id="152576at2"/>
<dbReference type="FunFam" id="1.10.10.10:FF:000018">
    <property type="entry name" value="DNA-binding response regulator ResD"/>
    <property type="match status" value="1"/>
</dbReference>
<dbReference type="GO" id="GO:0032993">
    <property type="term" value="C:protein-DNA complex"/>
    <property type="evidence" value="ECO:0007669"/>
    <property type="project" value="TreeGrafter"/>
</dbReference>
<dbReference type="SMART" id="SM00862">
    <property type="entry name" value="Trans_reg_C"/>
    <property type="match status" value="1"/>
</dbReference>
<dbReference type="Gene3D" id="6.10.250.690">
    <property type="match status" value="1"/>
</dbReference>
<accession>A0A0U9HK87</accession>
<dbReference type="PANTHER" id="PTHR48111">
    <property type="entry name" value="REGULATOR OF RPOS"/>
    <property type="match status" value="1"/>
</dbReference>
<evidence type="ECO:0000256" key="8">
    <source>
        <dbReference type="PROSITE-ProRule" id="PRU00169"/>
    </source>
</evidence>
<keyword evidence="4" id="KW-0805">Transcription regulation</keyword>
<dbReference type="SUPFAM" id="SSF52172">
    <property type="entry name" value="CheY-like"/>
    <property type="match status" value="1"/>
</dbReference>
<evidence type="ECO:0000256" key="5">
    <source>
        <dbReference type="ARBA" id="ARBA00023125"/>
    </source>
</evidence>
<keyword evidence="13" id="KW-1185">Reference proteome</keyword>
<dbReference type="Pfam" id="PF00486">
    <property type="entry name" value="Trans_reg_C"/>
    <property type="match status" value="1"/>
</dbReference>
<feature type="DNA-binding region" description="OmpR/PhoB-type" evidence="9">
    <location>
        <begin position="131"/>
        <end position="233"/>
    </location>
</feature>
<evidence type="ECO:0000256" key="1">
    <source>
        <dbReference type="ARBA" id="ARBA00018672"/>
    </source>
</evidence>
<dbReference type="GO" id="GO:0005829">
    <property type="term" value="C:cytosol"/>
    <property type="evidence" value="ECO:0007669"/>
    <property type="project" value="TreeGrafter"/>
</dbReference>
<keyword evidence="3" id="KW-0902">Two-component regulatory system</keyword>
<dbReference type="AlphaFoldDB" id="A0A0U9HK87"/>
<dbReference type="EMBL" id="DF977003">
    <property type="protein sequence ID" value="GAQ25788.1"/>
    <property type="molecule type" value="Genomic_DNA"/>
</dbReference>
<dbReference type="FunFam" id="3.40.50.2300:FF:000001">
    <property type="entry name" value="DNA-binding response regulator PhoB"/>
    <property type="match status" value="1"/>
</dbReference>
<reference evidence="12" key="1">
    <citation type="journal article" date="2016" name="Genome Announc.">
        <title>Draft Genome Sequence of the Syntrophic Lactate-Degrading Bacterium Tepidanaerobacter syntrophicus JLT.</title>
        <authorList>
            <person name="Matsuura N."/>
            <person name="Ohashi A."/>
            <person name="Tourlousse D.M."/>
            <person name="Sekiguchi Y."/>
        </authorList>
    </citation>
    <scope>NUCLEOTIDE SEQUENCE [LARGE SCALE GENOMIC DNA]</scope>
    <source>
        <strain evidence="12">JL</strain>
    </source>
</reference>
<dbReference type="GO" id="GO:0006355">
    <property type="term" value="P:regulation of DNA-templated transcription"/>
    <property type="evidence" value="ECO:0007669"/>
    <property type="project" value="InterPro"/>
</dbReference>
<evidence type="ECO:0000256" key="6">
    <source>
        <dbReference type="ARBA" id="ARBA00023163"/>
    </source>
</evidence>